<evidence type="ECO:0000313" key="2">
    <source>
        <dbReference type="EMBL" id="SVC81706.1"/>
    </source>
</evidence>
<dbReference type="Gene3D" id="3.30.70.120">
    <property type="match status" value="1"/>
</dbReference>
<dbReference type="GO" id="GO:0010038">
    <property type="term" value="P:response to metal ion"/>
    <property type="evidence" value="ECO:0007669"/>
    <property type="project" value="InterPro"/>
</dbReference>
<dbReference type="AlphaFoldDB" id="A0A382Q8G4"/>
<dbReference type="Pfam" id="PF03091">
    <property type="entry name" value="CutA1"/>
    <property type="match status" value="1"/>
</dbReference>
<dbReference type="InterPro" id="IPR011322">
    <property type="entry name" value="N-reg_PII-like_a/b"/>
</dbReference>
<name>A0A382Q8G4_9ZZZZ</name>
<evidence type="ECO:0000256" key="1">
    <source>
        <dbReference type="ARBA" id="ARBA00010169"/>
    </source>
</evidence>
<dbReference type="SUPFAM" id="SSF54913">
    <property type="entry name" value="GlnB-like"/>
    <property type="match status" value="1"/>
</dbReference>
<sequence>MTNTPLIVLCTCPDRAAADAIATALLEAELAACVNRIQGVESLYRWEGRIQEDQEILLLIKTTAAAFSEVESTVLGLHPYELPEIIGVPVNQGSAPYLDWLTKSIR</sequence>
<dbReference type="EMBL" id="UINC01112624">
    <property type="protein sequence ID" value="SVC81706.1"/>
    <property type="molecule type" value="Genomic_DNA"/>
</dbReference>
<dbReference type="InterPro" id="IPR015867">
    <property type="entry name" value="N-reg_PII/ATP_PRibTrfase_C"/>
</dbReference>
<reference evidence="2" key="1">
    <citation type="submission" date="2018-05" db="EMBL/GenBank/DDBJ databases">
        <authorList>
            <person name="Lanie J.A."/>
            <person name="Ng W.-L."/>
            <person name="Kazmierczak K.M."/>
            <person name="Andrzejewski T.M."/>
            <person name="Davidsen T.M."/>
            <person name="Wayne K.J."/>
            <person name="Tettelin H."/>
            <person name="Glass J.I."/>
            <person name="Rusch D."/>
            <person name="Podicherti R."/>
            <person name="Tsui H.-C.T."/>
            <person name="Winkler M.E."/>
        </authorList>
    </citation>
    <scope>NUCLEOTIDE SEQUENCE</scope>
</reference>
<dbReference type="GO" id="GO:0005507">
    <property type="term" value="F:copper ion binding"/>
    <property type="evidence" value="ECO:0007669"/>
    <property type="project" value="TreeGrafter"/>
</dbReference>
<evidence type="ECO:0008006" key="3">
    <source>
        <dbReference type="Google" id="ProtNLM"/>
    </source>
</evidence>
<gene>
    <name evidence="2" type="ORF">METZ01_LOCUS334560</name>
</gene>
<dbReference type="InterPro" id="IPR004323">
    <property type="entry name" value="Ion_tolerance_CutA"/>
</dbReference>
<comment type="similarity">
    <text evidence="1">Belongs to the CutA family.</text>
</comment>
<dbReference type="PANTHER" id="PTHR23419:SF8">
    <property type="entry name" value="FI09726P"/>
    <property type="match status" value="1"/>
</dbReference>
<dbReference type="PANTHER" id="PTHR23419">
    <property type="entry name" value="DIVALENT CATION TOLERANCE CUTA-RELATED"/>
    <property type="match status" value="1"/>
</dbReference>
<accession>A0A382Q8G4</accession>
<organism evidence="2">
    <name type="scientific">marine metagenome</name>
    <dbReference type="NCBI Taxonomy" id="408172"/>
    <lineage>
        <taxon>unclassified sequences</taxon>
        <taxon>metagenomes</taxon>
        <taxon>ecological metagenomes</taxon>
    </lineage>
</organism>
<proteinExistence type="inferred from homology"/>
<protein>
    <recommendedName>
        <fullName evidence="3">Divalent-cation tolerance protein CutA</fullName>
    </recommendedName>
</protein>